<evidence type="ECO:0000313" key="1">
    <source>
        <dbReference type="EMBL" id="GMN59050.1"/>
    </source>
</evidence>
<proteinExistence type="predicted"/>
<keyword evidence="2" id="KW-1185">Reference proteome</keyword>
<gene>
    <name evidence="1" type="ORF">TIFTF001_028145</name>
</gene>
<name>A0AA88DPR5_FICCA</name>
<dbReference type="Gramene" id="FCD_00024118-RA">
    <property type="protein sequence ID" value="FCD_00024118-RA:cds"/>
    <property type="gene ID" value="FCD_00024118"/>
</dbReference>
<dbReference type="AlphaFoldDB" id="A0AA88DPR5"/>
<dbReference type="EMBL" id="BTGU01000083">
    <property type="protein sequence ID" value="GMN59050.1"/>
    <property type="molecule type" value="Genomic_DNA"/>
</dbReference>
<evidence type="ECO:0000313" key="2">
    <source>
        <dbReference type="Proteomes" id="UP001187192"/>
    </source>
</evidence>
<comment type="caution">
    <text evidence="1">The sequence shown here is derived from an EMBL/GenBank/DDBJ whole genome shotgun (WGS) entry which is preliminary data.</text>
</comment>
<protein>
    <submittedName>
        <fullName evidence="1">Uncharacterized protein</fullName>
    </submittedName>
</protein>
<accession>A0AA88DPR5</accession>
<dbReference type="Proteomes" id="UP001187192">
    <property type="component" value="Unassembled WGS sequence"/>
</dbReference>
<sequence length="93" mass="9800">MDEFPMATMAWGGRGVNPMGDGSRQSAFPPPLCRIYAAYDGKVTTPGNPSMQQSLIPHGGSILWRRSTLVLPNTSVEGHGGIVTEARGGNCSP</sequence>
<reference evidence="1" key="1">
    <citation type="submission" date="2023-07" db="EMBL/GenBank/DDBJ databases">
        <title>draft genome sequence of fig (Ficus carica).</title>
        <authorList>
            <person name="Takahashi T."/>
            <person name="Nishimura K."/>
        </authorList>
    </citation>
    <scope>NUCLEOTIDE SEQUENCE</scope>
</reference>
<organism evidence="1 2">
    <name type="scientific">Ficus carica</name>
    <name type="common">Common fig</name>
    <dbReference type="NCBI Taxonomy" id="3494"/>
    <lineage>
        <taxon>Eukaryota</taxon>
        <taxon>Viridiplantae</taxon>
        <taxon>Streptophyta</taxon>
        <taxon>Embryophyta</taxon>
        <taxon>Tracheophyta</taxon>
        <taxon>Spermatophyta</taxon>
        <taxon>Magnoliopsida</taxon>
        <taxon>eudicotyledons</taxon>
        <taxon>Gunneridae</taxon>
        <taxon>Pentapetalae</taxon>
        <taxon>rosids</taxon>
        <taxon>fabids</taxon>
        <taxon>Rosales</taxon>
        <taxon>Moraceae</taxon>
        <taxon>Ficeae</taxon>
        <taxon>Ficus</taxon>
    </lineage>
</organism>